<dbReference type="InterPro" id="IPR051446">
    <property type="entry name" value="HTH_trans_reg/aminotransferase"/>
</dbReference>
<dbReference type="CDD" id="cd00609">
    <property type="entry name" value="AAT_like"/>
    <property type="match status" value="1"/>
</dbReference>
<keyword evidence="7" id="KW-0032">Aminotransferase</keyword>
<protein>
    <submittedName>
        <fullName evidence="7">PLP-dependent aminotransferase family protein</fullName>
    </submittedName>
</protein>
<comment type="caution">
    <text evidence="7">The sequence shown here is derived from an EMBL/GenBank/DDBJ whole genome shotgun (WGS) entry which is preliminary data.</text>
</comment>
<keyword evidence="3" id="KW-0805">Transcription regulation</keyword>
<dbReference type="RefSeq" id="WP_275226812.1">
    <property type="nucleotide sequence ID" value="NZ_JARESE010000010.1"/>
</dbReference>
<keyword evidence="4" id="KW-0238">DNA-binding</keyword>
<evidence type="ECO:0000256" key="1">
    <source>
        <dbReference type="ARBA" id="ARBA00005384"/>
    </source>
</evidence>
<feature type="domain" description="HTH gntR-type" evidence="6">
    <location>
        <begin position="14"/>
        <end position="82"/>
    </location>
</feature>
<dbReference type="GO" id="GO:0008483">
    <property type="term" value="F:transaminase activity"/>
    <property type="evidence" value="ECO:0007669"/>
    <property type="project" value="UniProtKB-KW"/>
</dbReference>
<evidence type="ECO:0000259" key="6">
    <source>
        <dbReference type="PROSITE" id="PS50949"/>
    </source>
</evidence>
<dbReference type="EMBL" id="JARESE010000010">
    <property type="protein sequence ID" value="MDE8650729.1"/>
    <property type="molecule type" value="Genomic_DNA"/>
</dbReference>
<dbReference type="SUPFAM" id="SSF46785">
    <property type="entry name" value="Winged helix' DNA-binding domain"/>
    <property type="match status" value="1"/>
</dbReference>
<evidence type="ECO:0000256" key="3">
    <source>
        <dbReference type="ARBA" id="ARBA00023015"/>
    </source>
</evidence>
<dbReference type="InterPro" id="IPR036388">
    <property type="entry name" value="WH-like_DNA-bd_sf"/>
</dbReference>
<dbReference type="Proteomes" id="UP001216253">
    <property type="component" value="Unassembled WGS sequence"/>
</dbReference>
<accession>A0ABT5WLG6</accession>
<evidence type="ECO:0000313" key="8">
    <source>
        <dbReference type="Proteomes" id="UP001216253"/>
    </source>
</evidence>
<dbReference type="Gene3D" id="1.10.10.10">
    <property type="entry name" value="Winged helix-like DNA-binding domain superfamily/Winged helix DNA-binding domain"/>
    <property type="match status" value="1"/>
</dbReference>
<sequence>MVDAWLADISRNPGPKYRAIADALAAAVDRGALRHGDRLPPQRDLAARLDVDLTTVTRAYELARQRGLIEARGRAGSFVRAGSGGAVAAPAQFDATMNNPPVPPGGLLQEAMARACDDLARSGAIARLQYQRPGGEPGDRAAGGQVLAALGLDTSPEQVVVTAGGQNALHGVAQTILRPGDRVACGRFLYPGFRAVARRLGVTLVPLATMGAAALAEAHRAAPLRALYVVPGNDNPTTATIEAGERAALAAFAQGAGLCIIEDDAYGLLADAPLPPIARFAPDRTWYIASTSKIISPALRVGFVRAPGIAEALQLIGALQESGVMAPPLNAAMVSAWVASGLFGRLTAATRQEAAWRQQQVRVILPEGRYAAHPQGYHLWLPLPGESQPHDLAAALGQRGLSAVPSDRFAVTPGGEKALRISLGGVLDRDGLVQALRMLAGYVSAPMAPTELII</sequence>
<evidence type="ECO:0000256" key="5">
    <source>
        <dbReference type="ARBA" id="ARBA00023163"/>
    </source>
</evidence>
<dbReference type="InterPro" id="IPR004839">
    <property type="entry name" value="Aminotransferase_I/II_large"/>
</dbReference>
<dbReference type="CDD" id="cd07377">
    <property type="entry name" value="WHTH_GntR"/>
    <property type="match status" value="1"/>
</dbReference>
<keyword evidence="8" id="KW-1185">Reference proteome</keyword>
<dbReference type="InterPro" id="IPR015424">
    <property type="entry name" value="PyrdxlP-dep_Trfase"/>
</dbReference>
<keyword evidence="2" id="KW-0663">Pyridoxal phosphate</keyword>
<dbReference type="InterPro" id="IPR036390">
    <property type="entry name" value="WH_DNA-bd_sf"/>
</dbReference>
<organism evidence="7 8">
    <name type="scientific">Novosphingobium album</name>
    <name type="common">ex Liu et al. 2023</name>
    <dbReference type="NCBI Taxonomy" id="3031130"/>
    <lineage>
        <taxon>Bacteria</taxon>
        <taxon>Pseudomonadati</taxon>
        <taxon>Pseudomonadota</taxon>
        <taxon>Alphaproteobacteria</taxon>
        <taxon>Sphingomonadales</taxon>
        <taxon>Sphingomonadaceae</taxon>
        <taxon>Novosphingobium</taxon>
    </lineage>
</organism>
<dbReference type="SMART" id="SM00345">
    <property type="entry name" value="HTH_GNTR"/>
    <property type="match status" value="1"/>
</dbReference>
<dbReference type="SUPFAM" id="SSF53383">
    <property type="entry name" value="PLP-dependent transferases"/>
    <property type="match status" value="1"/>
</dbReference>
<dbReference type="Pfam" id="PF00392">
    <property type="entry name" value="GntR"/>
    <property type="match status" value="1"/>
</dbReference>
<keyword evidence="7" id="KW-0808">Transferase</keyword>
<evidence type="ECO:0000313" key="7">
    <source>
        <dbReference type="EMBL" id="MDE8650729.1"/>
    </source>
</evidence>
<comment type="similarity">
    <text evidence="1">In the C-terminal section; belongs to the class-I pyridoxal-phosphate-dependent aminotransferase family.</text>
</comment>
<dbReference type="InterPro" id="IPR015421">
    <property type="entry name" value="PyrdxlP-dep_Trfase_major"/>
</dbReference>
<dbReference type="Gene3D" id="3.40.640.10">
    <property type="entry name" value="Type I PLP-dependent aspartate aminotransferase-like (Major domain)"/>
    <property type="match status" value="1"/>
</dbReference>
<dbReference type="PANTHER" id="PTHR46577">
    <property type="entry name" value="HTH-TYPE TRANSCRIPTIONAL REGULATORY PROTEIN GABR"/>
    <property type="match status" value="1"/>
</dbReference>
<dbReference type="PROSITE" id="PS50949">
    <property type="entry name" value="HTH_GNTR"/>
    <property type="match status" value="1"/>
</dbReference>
<evidence type="ECO:0000256" key="2">
    <source>
        <dbReference type="ARBA" id="ARBA00022898"/>
    </source>
</evidence>
<dbReference type="Pfam" id="PF00155">
    <property type="entry name" value="Aminotran_1_2"/>
    <property type="match status" value="1"/>
</dbReference>
<name>A0ABT5WLG6_9SPHN</name>
<keyword evidence="5" id="KW-0804">Transcription</keyword>
<proteinExistence type="inferred from homology"/>
<evidence type="ECO:0000256" key="4">
    <source>
        <dbReference type="ARBA" id="ARBA00023125"/>
    </source>
</evidence>
<reference evidence="7 8" key="1">
    <citation type="submission" date="2023-03" db="EMBL/GenBank/DDBJ databases">
        <title>NovoSphingobium album sp. nov. isolated from polycyclic aromatic hydrocarbons- and heavy-metal polluted soil.</title>
        <authorList>
            <person name="Liu Z."/>
            <person name="Wang K."/>
        </authorList>
    </citation>
    <scope>NUCLEOTIDE SEQUENCE [LARGE SCALE GENOMIC DNA]</scope>
    <source>
        <strain evidence="7 8">H3SJ31-1</strain>
    </source>
</reference>
<dbReference type="PANTHER" id="PTHR46577:SF1">
    <property type="entry name" value="HTH-TYPE TRANSCRIPTIONAL REGULATORY PROTEIN GABR"/>
    <property type="match status" value="1"/>
</dbReference>
<gene>
    <name evidence="7" type="ORF">PYV00_03220</name>
</gene>
<dbReference type="InterPro" id="IPR000524">
    <property type="entry name" value="Tscrpt_reg_HTH_GntR"/>
</dbReference>